<dbReference type="EMBL" id="AP026933">
    <property type="protein sequence ID" value="BDT04072.1"/>
    <property type="molecule type" value="Genomic_DNA"/>
</dbReference>
<dbReference type="Proteomes" id="UP001163387">
    <property type="component" value="Chromosome"/>
</dbReference>
<dbReference type="SMART" id="SM00398">
    <property type="entry name" value="HMG"/>
    <property type="match status" value="1"/>
</dbReference>
<accession>A0ABM8BW44</accession>
<sequence>MPKALKNQKVKRTKKTKNPNALKPPINAYFFFLIEQRSDFKTKYPNLKPQELVKKIYEKWIELDINEKEKYQALANADKERYLLAKTSKK</sequence>
<keyword evidence="1" id="KW-0238">DNA-binding</keyword>
<name>A0ABM8BW44_9MOLU</name>
<dbReference type="InterPro" id="IPR009071">
    <property type="entry name" value="HMG_box_dom"/>
</dbReference>
<dbReference type="RefSeq" id="WP_281748000.1">
    <property type="nucleotide sequence ID" value="NZ_AP026933.1"/>
</dbReference>
<gene>
    <name evidence="4" type="ORF">SHM_17180</name>
</gene>
<dbReference type="PROSITE" id="PS50118">
    <property type="entry name" value="HMG_BOX_2"/>
    <property type="match status" value="1"/>
</dbReference>
<dbReference type="SUPFAM" id="SSF47095">
    <property type="entry name" value="HMG-box"/>
    <property type="match status" value="1"/>
</dbReference>
<evidence type="ECO:0000313" key="5">
    <source>
        <dbReference type="Proteomes" id="UP001163387"/>
    </source>
</evidence>
<feature type="domain" description="HMG box" evidence="3">
    <location>
        <begin position="22"/>
        <end position="90"/>
    </location>
</feature>
<proteinExistence type="predicted"/>
<feature type="compositionally biased region" description="Basic residues" evidence="2">
    <location>
        <begin position="1"/>
        <end position="17"/>
    </location>
</feature>
<evidence type="ECO:0000313" key="4">
    <source>
        <dbReference type="EMBL" id="BDT04072.1"/>
    </source>
</evidence>
<protein>
    <recommendedName>
        <fullName evidence="3">HMG box domain-containing protein</fullName>
    </recommendedName>
</protein>
<dbReference type="Pfam" id="PF00505">
    <property type="entry name" value="HMG_box"/>
    <property type="match status" value="1"/>
</dbReference>
<dbReference type="PANTHER" id="PTHR48112:SF22">
    <property type="entry name" value="MITOCHONDRIAL TRANSCRIPTION FACTOR A, ISOFORM B"/>
    <property type="match status" value="1"/>
</dbReference>
<dbReference type="PANTHER" id="PTHR48112">
    <property type="entry name" value="HIGH MOBILITY GROUP PROTEIN DSP1"/>
    <property type="match status" value="1"/>
</dbReference>
<feature type="region of interest" description="Disordered" evidence="2">
    <location>
        <begin position="1"/>
        <end position="22"/>
    </location>
</feature>
<dbReference type="Gene3D" id="1.10.30.10">
    <property type="entry name" value="High mobility group box domain"/>
    <property type="match status" value="1"/>
</dbReference>
<evidence type="ECO:0000256" key="1">
    <source>
        <dbReference type="ARBA" id="ARBA00023125"/>
    </source>
</evidence>
<evidence type="ECO:0000256" key="2">
    <source>
        <dbReference type="SAM" id="MobiDB-lite"/>
    </source>
</evidence>
<reference evidence="4 5" key="1">
    <citation type="journal article" date="2022" name="Front. Microbiol.">
        <title>Male-killing mechanisms vary between Spiroplasma species.</title>
        <authorList>
            <person name="Arai H."/>
            <person name="Inoue M."/>
            <person name="Kageyama D."/>
        </authorList>
    </citation>
    <scope>NUCLEOTIDE SEQUENCE [LARGE SCALE GENOMIC DNA]</scope>
    <source>
        <strain evidence="5">sHm</strain>
    </source>
</reference>
<dbReference type="InterPro" id="IPR050342">
    <property type="entry name" value="HMGB"/>
</dbReference>
<evidence type="ECO:0000259" key="3">
    <source>
        <dbReference type="PROSITE" id="PS50118"/>
    </source>
</evidence>
<organism evidence="4 5">
    <name type="scientific">Spiroplasma ixodetis</name>
    <dbReference type="NCBI Taxonomy" id="2141"/>
    <lineage>
        <taxon>Bacteria</taxon>
        <taxon>Bacillati</taxon>
        <taxon>Mycoplasmatota</taxon>
        <taxon>Mollicutes</taxon>
        <taxon>Entomoplasmatales</taxon>
        <taxon>Spiroplasmataceae</taxon>
        <taxon>Spiroplasma</taxon>
    </lineage>
</organism>
<dbReference type="InterPro" id="IPR036910">
    <property type="entry name" value="HMG_box_dom_sf"/>
</dbReference>
<keyword evidence="5" id="KW-1185">Reference proteome</keyword>